<evidence type="ECO:0000256" key="1">
    <source>
        <dbReference type="SAM" id="Phobius"/>
    </source>
</evidence>
<proteinExistence type="predicted"/>
<dbReference type="AlphaFoldDB" id="W6N6K7"/>
<keyword evidence="1" id="KW-1133">Transmembrane helix</keyword>
<keyword evidence="1" id="KW-0472">Membrane</keyword>
<evidence type="ECO:0000313" key="3">
    <source>
        <dbReference type="Proteomes" id="UP000019482"/>
    </source>
</evidence>
<dbReference type="Proteomes" id="UP000019482">
    <property type="component" value="Unassembled WGS sequence"/>
</dbReference>
<feature type="transmembrane region" description="Helical" evidence="1">
    <location>
        <begin position="6"/>
        <end position="28"/>
    </location>
</feature>
<keyword evidence="3" id="KW-1185">Reference proteome</keyword>
<organism evidence="2 3">
    <name type="scientific">Clostridium tyrobutyricum DIVETGP</name>
    <dbReference type="NCBI Taxonomy" id="1408889"/>
    <lineage>
        <taxon>Bacteria</taxon>
        <taxon>Bacillati</taxon>
        <taxon>Bacillota</taxon>
        <taxon>Clostridia</taxon>
        <taxon>Eubacteriales</taxon>
        <taxon>Clostridiaceae</taxon>
        <taxon>Clostridium</taxon>
    </lineage>
</organism>
<protein>
    <submittedName>
        <fullName evidence="2">Uncharacterized protein</fullName>
    </submittedName>
</protein>
<name>W6N6K7_CLOTY</name>
<comment type="caution">
    <text evidence="2">The sequence shown here is derived from an EMBL/GenBank/DDBJ whole genome shotgun (WGS) entry which is preliminary data.</text>
</comment>
<sequence>MVLIVTIVNFAIIIGITVGIIVVVYSLIKRFNKFTNRNMEIDKNWIRF</sequence>
<accession>W6N6K7</accession>
<dbReference type="EMBL" id="CBXI010000040">
    <property type="protein sequence ID" value="CDL92308.1"/>
    <property type="molecule type" value="Genomic_DNA"/>
</dbReference>
<gene>
    <name evidence="2" type="ORF">CTDIVETGP_2378</name>
</gene>
<reference evidence="2 3" key="1">
    <citation type="journal article" date="2015" name="Genome Announc.">
        <title>Draft Genome Sequence of Clostridium tyrobutyricum Strain DIVETGP, Isolated from Cow's Milk for Grana Padano Production.</title>
        <authorList>
            <person name="Soggiu A."/>
            <person name="Piras C."/>
            <person name="Gaiarsa S."/>
            <person name="Sassera D."/>
            <person name="Roncada P."/>
            <person name="Bendixen E."/>
            <person name="Brasca M."/>
            <person name="Bonizzi L."/>
        </authorList>
    </citation>
    <scope>NUCLEOTIDE SEQUENCE [LARGE SCALE GENOMIC DNA]</scope>
    <source>
        <strain evidence="2 3">DIVETGP</strain>
    </source>
</reference>
<evidence type="ECO:0000313" key="2">
    <source>
        <dbReference type="EMBL" id="CDL92308.1"/>
    </source>
</evidence>
<keyword evidence="1" id="KW-0812">Transmembrane</keyword>